<feature type="compositionally biased region" description="Basic and acidic residues" evidence="1">
    <location>
        <begin position="514"/>
        <end position="536"/>
    </location>
</feature>
<dbReference type="AlphaFoldDB" id="A0A0V1M1I5"/>
<feature type="region of interest" description="Disordered" evidence="1">
    <location>
        <begin position="507"/>
        <end position="536"/>
    </location>
</feature>
<protein>
    <submittedName>
        <fullName evidence="3">Retrovirus-related Pol polyprotein from type-1 retrotransposable element</fullName>
    </submittedName>
</protein>
<sequence length="1272" mass="142167">MTFFQFKRRKALELSLTLLGKLRSINILLPISPEVGFQRAAENEASGLLLESSFTNLNSREVGHSMPPLNNNDVENLHLMERDPGESLRNLNGHHSLPLLTSVPVSLPKFRRTEERTRSQYVYFQSLFKRDPKRIATHLIKNQPLENVSCPTKVAEVALRQRLSQHPEVDAAPFTAKCPPNSRNILSPVFSEEVTLHLKQMSAKTSAGLDGFQMSHIRNCDPVCLAKAFNCFLARRIPLRLKDCQTTLIPKTHNPLPDAEDYRPITITCCIYLLFSKIVTRRLENCISLHPHQKAFRSGTVAAFDNVTTIMKEAHKRGRELNIVFVDLARAFDTINHTSVDRALCMHRLDADSRHLIAQMVTGSTTVIKGNGGVFSNKIEINQGDPVSPLLFNSVMDELIERLKQSGDTSKAFRIPNCGEESFHVPMVGPGNLIKVLGVNIAPSGKPFFDLATLEGTLERIQKAPLKPAQKLATVRDYLISALEYQLRVPRIGKKILEDIDASIRQSDNRRRRVAAEDPRVRPKRTEEVRRRGRNAEPKCKTLSICNSPKTKKMFTNQELRFTITDSAGKQVLIPSVGARDTFRYLGHLRDSEGRIIVGLDKTTSMLSRVGSAKLKPEQKVDIIRSHLIPRLLFWFSTPFADCRKAALIDRLIRGRIITRRLNDVIQLNDYQKAFRKGINGTFENTAILSTLFNDGKNKSKEIYIALLDLTKAFDSVQHNTILAALRSKNLNLASINLISDMLQDTTFAEIKELKGPSIQISSGVRQGDPISPLLFCIFIDSLLDRLTAAGPGYKLKGINVPVLTFADDLILVSNSAAGLKILLNTTSTFFSNSHMSANPAKCKTLSICNSPKTRKMFTNQEIRFSIMDSAGKRIPIPSVGVKDTFRYLGHLRDGEGRIIVDLDKAARMLSRVESAKLKPEQKVDIIRSHLIPRLLFWFNTPFADCRKAALIDRLIRGSVKRILHSTTAGICTNFFYIPSKNGGLGLTSLEEHARFSAVKALTRMASGRDVLGKMIADLCLPKSAIKDPKTLRQLANTIKAKRLEEFGKSYQGTGWKEFQQNKGNSWIRNGRAKGRNYIMAIKLRTNTAASRTENQRGRPGIKSCRKCHAALETLAHICQKCPASHGMVIKRHNAIVDSLCDAASKQGFTVHKELKLPTPAGTLKSDIILVKSNKASIIDVGICWEGGRPLRLLHRQKAEKCQAAIQSVRELLKVDEADSQGFVIGSRGAWPKENEQTLKAAGLSLSKKMKDFLCWLSLENSIRIYSAFMKG</sequence>
<proteinExistence type="predicted"/>
<dbReference type="PROSITE" id="PS50878">
    <property type="entry name" value="RT_POL"/>
    <property type="match status" value="1"/>
</dbReference>
<evidence type="ECO:0000259" key="2">
    <source>
        <dbReference type="PROSITE" id="PS50878"/>
    </source>
</evidence>
<dbReference type="SUPFAM" id="SSF56672">
    <property type="entry name" value="DNA/RNA polymerases"/>
    <property type="match status" value="2"/>
</dbReference>
<dbReference type="CDD" id="cd01650">
    <property type="entry name" value="RT_nLTR_like"/>
    <property type="match status" value="2"/>
</dbReference>
<evidence type="ECO:0000313" key="3">
    <source>
        <dbReference type="EMBL" id="KRZ65617.1"/>
    </source>
</evidence>
<feature type="domain" description="Reverse transcriptase" evidence="2">
    <location>
        <begin position="558"/>
        <end position="893"/>
    </location>
</feature>
<evidence type="ECO:0000313" key="4">
    <source>
        <dbReference type="Proteomes" id="UP000054843"/>
    </source>
</evidence>
<dbReference type="STRING" id="268474.A0A0V1M1I5"/>
<name>A0A0V1M1I5_9BILA</name>
<accession>A0A0V1M1I5</accession>
<dbReference type="Proteomes" id="UP000054843">
    <property type="component" value="Unassembled WGS sequence"/>
</dbReference>
<keyword evidence="4" id="KW-1185">Reference proteome</keyword>
<dbReference type="EMBL" id="JYDO01000320">
    <property type="protein sequence ID" value="KRZ65617.1"/>
    <property type="molecule type" value="Genomic_DNA"/>
</dbReference>
<dbReference type="Pfam" id="PF00078">
    <property type="entry name" value="RVT_1"/>
    <property type="match status" value="2"/>
</dbReference>
<organism evidence="3 4">
    <name type="scientific">Trichinella papuae</name>
    <dbReference type="NCBI Taxonomy" id="268474"/>
    <lineage>
        <taxon>Eukaryota</taxon>
        <taxon>Metazoa</taxon>
        <taxon>Ecdysozoa</taxon>
        <taxon>Nematoda</taxon>
        <taxon>Enoplea</taxon>
        <taxon>Dorylaimia</taxon>
        <taxon>Trichinellida</taxon>
        <taxon>Trichinellidae</taxon>
        <taxon>Trichinella</taxon>
    </lineage>
</organism>
<dbReference type="OrthoDB" id="410104at2759"/>
<comment type="caution">
    <text evidence="3">The sequence shown here is derived from an EMBL/GenBank/DDBJ whole genome shotgun (WGS) entry which is preliminary data.</text>
</comment>
<dbReference type="InterPro" id="IPR043502">
    <property type="entry name" value="DNA/RNA_pol_sf"/>
</dbReference>
<reference evidence="3 4" key="1">
    <citation type="submission" date="2015-01" db="EMBL/GenBank/DDBJ databases">
        <title>Evolution of Trichinella species and genotypes.</title>
        <authorList>
            <person name="Korhonen P.K."/>
            <person name="Edoardo P."/>
            <person name="Giuseppe L.R."/>
            <person name="Gasser R.B."/>
        </authorList>
    </citation>
    <scope>NUCLEOTIDE SEQUENCE [LARGE SCALE GENOMIC DNA]</scope>
    <source>
        <strain evidence="3">ISS1980</strain>
    </source>
</reference>
<dbReference type="InterPro" id="IPR000477">
    <property type="entry name" value="RT_dom"/>
</dbReference>
<gene>
    <name evidence="3" type="ORF">T10_6825</name>
</gene>
<dbReference type="PANTHER" id="PTHR19446">
    <property type="entry name" value="REVERSE TRANSCRIPTASES"/>
    <property type="match status" value="1"/>
</dbReference>
<evidence type="ECO:0000256" key="1">
    <source>
        <dbReference type="SAM" id="MobiDB-lite"/>
    </source>
</evidence>